<dbReference type="InterPro" id="IPR050640">
    <property type="entry name" value="Bact_2-comp_sensor_kinase"/>
</dbReference>
<comment type="caution">
    <text evidence="3">The sequence shown here is derived from an EMBL/GenBank/DDBJ whole genome shotgun (WGS) entry which is preliminary data.</text>
</comment>
<feature type="domain" description="Signal transduction histidine kinase internal region" evidence="2">
    <location>
        <begin position="164"/>
        <end position="243"/>
    </location>
</feature>
<evidence type="ECO:0000313" key="3">
    <source>
        <dbReference type="EMBL" id="GAA0707193.1"/>
    </source>
</evidence>
<evidence type="ECO:0000256" key="1">
    <source>
        <dbReference type="SAM" id="Phobius"/>
    </source>
</evidence>
<keyword evidence="1" id="KW-0812">Transmembrane</keyword>
<dbReference type="Proteomes" id="UP001501523">
    <property type="component" value="Unassembled WGS sequence"/>
</dbReference>
<proteinExistence type="predicted"/>
<evidence type="ECO:0000313" key="4">
    <source>
        <dbReference type="Proteomes" id="UP001501523"/>
    </source>
</evidence>
<dbReference type="PANTHER" id="PTHR34220:SF7">
    <property type="entry name" value="SENSOR HISTIDINE KINASE YPDA"/>
    <property type="match status" value="1"/>
</dbReference>
<feature type="transmembrane region" description="Helical" evidence="1">
    <location>
        <begin position="47"/>
        <end position="68"/>
    </location>
</feature>
<gene>
    <name evidence="3" type="ORF">GCM10009105_05770</name>
</gene>
<protein>
    <recommendedName>
        <fullName evidence="2">Signal transduction histidine kinase internal region domain-containing protein</fullName>
    </recommendedName>
</protein>
<organism evidence="3 4">
    <name type="scientific">Dokdonella soli</name>
    <dbReference type="NCBI Taxonomy" id="529810"/>
    <lineage>
        <taxon>Bacteria</taxon>
        <taxon>Pseudomonadati</taxon>
        <taxon>Pseudomonadota</taxon>
        <taxon>Gammaproteobacteria</taxon>
        <taxon>Lysobacterales</taxon>
        <taxon>Rhodanobacteraceae</taxon>
        <taxon>Dokdonella</taxon>
    </lineage>
</organism>
<dbReference type="EMBL" id="BAAAEU010000002">
    <property type="protein sequence ID" value="GAA0707193.1"/>
    <property type="molecule type" value="Genomic_DNA"/>
</dbReference>
<dbReference type="PANTHER" id="PTHR34220">
    <property type="entry name" value="SENSOR HISTIDINE KINASE YPDA"/>
    <property type="match status" value="1"/>
</dbReference>
<dbReference type="Pfam" id="PF06580">
    <property type="entry name" value="His_kinase"/>
    <property type="match status" value="1"/>
</dbReference>
<dbReference type="InterPro" id="IPR036890">
    <property type="entry name" value="HATPase_C_sf"/>
</dbReference>
<dbReference type="InterPro" id="IPR010559">
    <property type="entry name" value="Sig_transdc_His_kin_internal"/>
</dbReference>
<accession>A0ABN1ICN8</accession>
<keyword evidence="1" id="KW-1133">Transmembrane helix</keyword>
<sequence>MRTLVLITTLFWSYVTLSNVLYAHSLQADVARISDLIVFAPWGQRVLQHVLLFPALLGCYWASLRIGWTPTWRVLAQSTLGVAFAALTFWAMVLVIELLRLLQLQTAAAGQPPESIGVLWIASFTNFFLSYGFGLTLVTGFALYQRFRDSELRVAALEREWGAARLAALRMQLSPHTLFNLLHTIRGQINWEPQVAQSMMVQLADLLRRLLSAGERDFSLLAEELRFVRLYLELQKQRFADRLTVVLPDLEAQPAIWVPSLILQPLVENAVVHGLAGHGGPIVICVEVLRSSDSLILRVVNTISPDHAIGCDGIGLSNVRERLAVQFGPQARLSAGPTDATTWVARLTMPVLREFTQQHRPPGQPVF</sequence>
<dbReference type="SUPFAM" id="SSF55874">
    <property type="entry name" value="ATPase domain of HSP90 chaperone/DNA topoisomerase II/histidine kinase"/>
    <property type="match status" value="1"/>
</dbReference>
<feature type="transmembrane region" description="Helical" evidence="1">
    <location>
        <begin position="119"/>
        <end position="144"/>
    </location>
</feature>
<feature type="transmembrane region" description="Helical" evidence="1">
    <location>
        <begin position="80"/>
        <end position="99"/>
    </location>
</feature>
<evidence type="ECO:0000259" key="2">
    <source>
        <dbReference type="Pfam" id="PF06580"/>
    </source>
</evidence>
<dbReference type="Gene3D" id="3.30.565.10">
    <property type="entry name" value="Histidine kinase-like ATPase, C-terminal domain"/>
    <property type="match status" value="1"/>
</dbReference>
<keyword evidence="4" id="KW-1185">Reference proteome</keyword>
<name>A0ABN1ICN8_9GAMM</name>
<reference evidence="3 4" key="1">
    <citation type="journal article" date="2019" name="Int. J. Syst. Evol. Microbiol.">
        <title>The Global Catalogue of Microorganisms (GCM) 10K type strain sequencing project: providing services to taxonomists for standard genome sequencing and annotation.</title>
        <authorList>
            <consortium name="The Broad Institute Genomics Platform"/>
            <consortium name="The Broad Institute Genome Sequencing Center for Infectious Disease"/>
            <person name="Wu L."/>
            <person name="Ma J."/>
        </authorList>
    </citation>
    <scope>NUCLEOTIDE SEQUENCE [LARGE SCALE GENOMIC DNA]</scope>
    <source>
        <strain evidence="3 4">JCM 15421</strain>
    </source>
</reference>
<keyword evidence="1" id="KW-0472">Membrane</keyword>